<dbReference type="RefSeq" id="WP_159397347.1">
    <property type="nucleotide sequence ID" value="NZ_CP012673.1"/>
</dbReference>
<feature type="region of interest" description="Disordered" evidence="1">
    <location>
        <begin position="189"/>
        <end position="227"/>
    </location>
</feature>
<dbReference type="EMBL" id="CP012673">
    <property type="protein sequence ID" value="AUX44078.1"/>
    <property type="molecule type" value="Genomic_DNA"/>
</dbReference>
<organism evidence="2 3">
    <name type="scientific">Sorangium cellulosum</name>
    <name type="common">Polyangium cellulosum</name>
    <dbReference type="NCBI Taxonomy" id="56"/>
    <lineage>
        <taxon>Bacteria</taxon>
        <taxon>Pseudomonadati</taxon>
        <taxon>Myxococcota</taxon>
        <taxon>Polyangia</taxon>
        <taxon>Polyangiales</taxon>
        <taxon>Polyangiaceae</taxon>
        <taxon>Sorangium</taxon>
    </lineage>
</organism>
<dbReference type="AlphaFoldDB" id="A0A2L0EXP6"/>
<sequence length="227" mass="21775">MSFVRRAVRARFGSGLYGRAVLCGGLVLGPALALVWLPGCTEERLPPPRGRTASATTGAGSEGGAQADAGSDGKPGPANVCECLAAYGGEGGRCGDCLNVHASRGARCEAHLAACDAEPGCRQISLCLKDCVHNKACQTRCVFPEDAGAAHRAFRQVLACVCEACGATCAYVVPVECAEPELGVGGSGAASGDGGSGAASGGGAAGGGAAGGGGSAAGSGTTGTSGG</sequence>
<gene>
    <name evidence="2" type="ORF">SOCE26_055380</name>
</gene>
<name>A0A2L0EXP6_SORCE</name>
<evidence type="ECO:0000313" key="3">
    <source>
        <dbReference type="Proteomes" id="UP000238348"/>
    </source>
</evidence>
<evidence type="ECO:0000313" key="2">
    <source>
        <dbReference type="EMBL" id="AUX44078.1"/>
    </source>
</evidence>
<accession>A0A2L0EXP6</accession>
<dbReference type="OrthoDB" id="5518674at2"/>
<feature type="region of interest" description="Disordered" evidence="1">
    <location>
        <begin position="46"/>
        <end position="74"/>
    </location>
</feature>
<proteinExistence type="predicted"/>
<feature type="compositionally biased region" description="Low complexity" evidence="1">
    <location>
        <begin position="50"/>
        <end position="67"/>
    </location>
</feature>
<evidence type="ECO:0000256" key="1">
    <source>
        <dbReference type="SAM" id="MobiDB-lite"/>
    </source>
</evidence>
<reference evidence="2 3" key="1">
    <citation type="submission" date="2015-09" db="EMBL/GenBank/DDBJ databases">
        <title>Sorangium comparison.</title>
        <authorList>
            <person name="Zaburannyi N."/>
            <person name="Bunk B."/>
            <person name="Overmann J."/>
            <person name="Mueller R."/>
        </authorList>
    </citation>
    <scope>NUCLEOTIDE SEQUENCE [LARGE SCALE GENOMIC DNA]</scope>
    <source>
        <strain evidence="2 3">So ce26</strain>
    </source>
</reference>
<dbReference type="Proteomes" id="UP000238348">
    <property type="component" value="Chromosome"/>
</dbReference>
<protein>
    <submittedName>
        <fullName evidence="2">Uncharacterized protein</fullName>
    </submittedName>
</protein>